<evidence type="ECO:0000313" key="2">
    <source>
        <dbReference type="Proteomes" id="UP001352852"/>
    </source>
</evidence>
<organism evidence="1 2">
    <name type="scientific">Characodon lateralis</name>
    <dbReference type="NCBI Taxonomy" id="208331"/>
    <lineage>
        <taxon>Eukaryota</taxon>
        <taxon>Metazoa</taxon>
        <taxon>Chordata</taxon>
        <taxon>Craniata</taxon>
        <taxon>Vertebrata</taxon>
        <taxon>Euteleostomi</taxon>
        <taxon>Actinopterygii</taxon>
        <taxon>Neopterygii</taxon>
        <taxon>Teleostei</taxon>
        <taxon>Neoteleostei</taxon>
        <taxon>Acanthomorphata</taxon>
        <taxon>Ovalentaria</taxon>
        <taxon>Atherinomorphae</taxon>
        <taxon>Cyprinodontiformes</taxon>
        <taxon>Goodeidae</taxon>
        <taxon>Characodon</taxon>
    </lineage>
</organism>
<evidence type="ECO:0000313" key="1">
    <source>
        <dbReference type="EMBL" id="MED6294824.1"/>
    </source>
</evidence>
<dbReference type="EMBL" id="JAHUTJ010076618">
    <property type="protein sequence ID" value="MED6294824.1"/>
    <property type="molecule type" value="Genomic_DNA"/>
</dbReference>
<reference evidence="1 2" key="1">
    <citation type="submission" date="2021-06" db="EMBL/GenBank/DDBJ databases">
        <authorList>
            <person name="Palmer J.M."/>
        </authorList>
    </citation>
    <scope>NUCLEOTIDE SEQUENCE [LARGE SCALE GENOMIC DNA]</scope>
    <source>
        <strain evidence="1 2">CL_MEX2019</strain>
        <tissue evidence="1">Muscle</tissue>
    </source>
</reference>
<comment type="caution">
    <text evidence="1">The sequence shown here is derived from an EMBL/GenBank/DDBJ whole genome shotgun (WGS) entry which is preliminary data.</text>
</comment>
<accession>A0ABU7F747</accession>
<name>A0ABU7F747_9TELE</name>
<protein>
    <submittedName>
        <fullName evidence="1">Uncharacterized protein</fullName>
    </submittedName>
</protein>
<dbReference type="Proteomes" id="UP001352852">
    <property type="component" value="Unassembled WGS sequence"/>
</dbReference>
<proteinExistence type="predicted"/>
<sequence>MGHNNTLNSEKYVTKGQYHKLMTFYPFTEMMTMPAVCCCSQMFIPELVCVGSYKFIKHSSSVSEGAEIGKLFNFNLTKILLLRCTERRCRFRKICLAARDMHRSSRTTNKS</sequence>
<keyword evidence="2" id="KW-1185">Reference proteome</keyword>
<gene>
    <name evidence="1" type="ORF">CHARACLAT_025051</name>
</gene>